<keyword evidence="1" id="KW-0812">Transmembrane</keyword>
<dbReference type="EMBL" id="MPUH01000160">
    <property type="protein sequence ID" value="OMJ88086.1"/>
    <property type="molecule type" value="Genomic_DNA"/>
</dbReference>
<feature type="transmembrane region" description="Helical" evidence="1">
    <location>
        <begin position="62"/>
        <end position="84"/>
    </location>
</feature>
<feature type="transmembrane region" description="Helical" evidence="1">
    <location>
        <begin position="34"/>
        <end position="56"/>
    </location>
</feature>
<protein>
    <recommendedName>
        <fullName evidence="4">Ion transport domain-containing protein</fullName>
    </recommendedName>
</protein>
<comment type="caution">
    <text evidence="2">The sequence shown here is derived from an EMBL/GenBank/DDBJ whole genome shotgun (WGS) entry which is preliminary data.</text>
</comment>
<evidence type="ECO:0000256" key="1">
    <source>
        <dbReference type="SAM" id="Phobius"/>
    </source>
</evidence>
<proteinExistence type="predicted"/>
<feature type="transmembrane region" description="Helical" evidence="1">
    <location>
        <begin position="126"/>
        <end position="149"/>
    </location>
</feature>
<evidence type="ECO:0000313" key="2">
    <source>
        <dbReference type="EMBL" id="OMJ88086.1"/>
    </source>
</evidence>
<name>A0A1R2CGM2_9CILI</name>
<keyword evidence="1" id="KW-0472">Membrane</keyword>
<gene>
    <name evidence="2" type="ORF">SteCoe_10075</name>
</gene>
<keyword evidence="3" id="KW-1185">Reference proteome</keyword>
<dbReference type="Proteomes" id="UP000187209">
    <property type="component" value="Unassembled WGS sequence"/>
</dbReference>
<feature type="transmembrane region" description="Helical" evidence="1">
    <location>
        <begin position="96"/>
        <end position="120"/>
    </location>
</feature>
<evidence type="ECO:0008006" key="4">
    <source>
        <dbReference type="Google" id="ProtNLM"/>
    </source>
</evidence>
<keyword evidence="1" id="KW-1133">Transmembrane helix</keyword>
<accession>A0A1R2CGM2</accession>
<evidence type="ECO:0000313" key="3">
    <source>
        <dbReference type="Proteomes" id="UP000187209"/>
    </source>
</evidence>
<organism evidence="2 3">
    <name type="scientific">Stentor coeruleus</name>
    <dbReference type="NCBI Taxonomy" id="5963"/>
    <lineage>
        <taxon>Eukaryota</taxon>
        <taxon>Sar</taxon>
        <taxon>Alveolata</taxon>
        <taxon>Ciliophora</taxon>
        <taxon>Postciliodesmatophora</taxon>
        <taxon>Heterotrichea</taxon>
        <taxon>Heterotrichida</taxon>
        <taxon>Stentoridae</taxon>
        <taxon>Stentor</taxon>
    </lineage>
</organism>
<sequence>MKPKASYFTYTDIKLSTRIKNSLMRVYSTRAAQYFYIIIILLCILDFVSACVYYTLRTNEVWTLWLDFALNFILIIDSTLRIYSSDIRKCKDVKQVWIEIVVIFLCSSELVFVLVFLYIIDETFKILELISIVLTVFVMLTRPCIFFIFRRKSIIKSIWLPGSVVEEEKLVKASNYNMIGSFSIDQISNRNMI</sequence>
<dbReference type="AlphaFoldDB" id="A0A1R2CGM2"/>
<reference evidence="2 3" key="1">
    <citation type="submission" date="2016-11" db="EMBL/GenBank/DDBJ databases">
        <title>The macronuclear genome of Stentor coeruleus: a giant cell with tiny introns.</title>
        <authorList>
            <person name="Slabodnick M."/>
            <person name="Ruby J.G."/>
            <person name="Reiff S.B."/>
            <person name="Swart E.C."/>
            <person name="Gosai S."/>
            <person name="Prabakaran S."/>
            <person name="Witkowska E."/>
            <person name="Larue G.E."/>
            <person name="Fisher S."/>
            <person name="Freeman R.M."/>
            <person name="Gunawardena J."/>
            <person name="Chu W."/>
            <person name="Stover N.A."/>
            <person name="Gregory B.D."/>
            <person name="Nowacki M."/>
            <person name="Derisi J."/>
            <person name="Roy S.W."/>
            <person name="Marshall W.F."/>
            <person name="Sood P."/>
        </authorList>
    </citation>
    <scope>NUCLEOTIDE SEQUENCE [LARGE SCALE GENOMIC DNA]</scope>
    <source>
        <strain evidence="2">WM001</strain>
    </source>
</reference>